<evidence type="ECO:0000313" key="1">
    <source>
        <dbReference type="EMBL" id="KAI8421988.1"/>
    </source>
</evidence>
<name>A0ACC0JCV6_CHOFU</name>
<comment type="caution">
    <text evidence="1">The sequence shown here is derived from an EMBL/GenBank/DDBJ whole genome shotgun (WGS) entry which is preliminary data.</text>
</comment>
<evidence type="ECO:0000313" key="2">
    <source>
        <dbReference type="Proteomes" id="UP001064048"/>
    </source>
</evidence>
<gene>
    <name evidence="1" type="ORF">MSG28_009894</name>
</gene>
<dbReference type="Proteomes" id="UP001064048">
    <property type="component" value="Chromosome 16"/>
</dbReference>
<organism evidence="1 2">
    <name type="scientific">Choristoneura fumiferana</name>
    <name type="common">Spruce budworm moth</name>
    <name type="synonym">Archips fumiferana</name>
    <dbReference type="NCBI Taxonomy" id="7141"/>
    <lineage>
        <taxon>Eukaryota</taxon>
        <taxon>Metazoa</taxon>
        <taxon>Ecdysozoa</taxon>
        <taxon>Arthropoda</taxon>
        <taxon>Hexapoda</taxon>
        <taxon>Insecta</taxon>
        <taxon>Pterygota</taxon>
        <taxon>Neoptera</taxon>
        <taxon>Endopterygota</taxon>
        <taxon>Lepidoptera</taxon>
        <taxon>Glossata</taxon>
        <taxon>Ditrysia</taxon>
        <taxon>Tortricoidea</taxon>
        <taxon>Tortricidae</taxon>
        <taxon>Tortricinae</taxon>
        <taxon>Choristoneura</taxon>
    </lineage>
</organism>
<proteinExistence type="predicted"/>
<protein>
    <submittedName>
        <fullName evidence="1">Uncharacterized protein</fullName>
    </submittedName>
</protein>
<dbReference type="EMBL" id="CM046116">
    <property type="protein sequence ID" value="KAI8421988.1"/>
    <property type="molecule type" value="Genomic_DNA"/>
</dbReference>
<keyword evidence="2" id="KW-1185">Reference proteome</keyword>
<sequence length="81" mass="9386">MANEQVGLLMMRLFSIVFALALVMLASGEVHWDTSGQYRLVDEAPLSIKYAPAPIRYYGPMPRMLSEYRPFVYSYVQEDKY</sequence>
<accession>A0ACC0JCV6</accession>
<reference evidence="1 2" key="1">
    <citation type="journal article" date="2022" name="Genome Biol. Evol.">
        <title>The Spruce Budworm Genome: Reconstructing the Evolutionary History of Antifreeze Proteins.</title>
        <authorList>
            <person name="Beliveau C."/>
            <person name="Gagne P."/>
            <person name="Picq S."/>
            <person name="Vernygora O."/>
            <person name="Keeling C.I."/>
            <person name="Pinkney K."/>
            <person name="Doucet D."/>
            <person name="Wen F."/>
            <person name="Johnston J.S."/>
            <person name="Maaroufi H."/>
            <person name="Boyle B."/>
            <person name="Laroche J."/>
            <person name="Dewar K."/>
            <person name="Juretic N."/>
            <person name="Blackburn G."/>
            <person name="Nisole A."/>
            <person name="Brunet B."/>
            <person name="Brandao M."/>
            <person name="Lumley L."/>
            <person name="Duan J."/>
            <person name="Quan G."/>
            <person name="Lucarotti C.J."/>
            <person name="Roe A.D."/>
            <person name="Sperling F.A.H."/>
            <person name="Levesque R.C."/>
            <person name="Cusson M."/>
        </authorList>
    </citation>
    <scope>NUCLEOTIDE SEQUENCE [LARGE SCALE GENOMIC DNA]</scope>
    <source>
        <strain evidence="1">Glfc:IPQL:Cfum</strain>
    </source>
</reference>